<dbReference type="EC" id="3.6.1.41" evidence="1"/>
<protein>
    <recommendedName>
        <fullName evidence="1">bis(5'-nucleosyl)-tetraphosphatase (symmetrical)</fullName>
        <ecNumber evidence="1">3.6.1.41</ecNumber>
    </recommendedName>
</protein>
<dbReference type="GO" id="GO:0008803">
    <property type="term" value="F:bis(5'-nucleosyl)-tetraphosphatase (symmetrical) activity"/>
    <property type="evidence" value="ECO:0007669"/>
    <property type="project" value="UniProtKB-EC"/>
</dbReference>
<evidence type="ECO:0000256" key="4">
    <source>
        <dbReference type="ARBA" id="ARBA00022801"/>
    </source>
</evidence>
<evidence type="ECO:0000259" key="7">
    <source>
        <dbReference type="PROSITE" id="PS51831"/>
    </source>
</evidence>
<dbReference type="PROSITE" id="PS51831">
    <property type="entry name" value="HD"/>
    <property type="match status" value="1"/>
</dbReference>
<organism evidence="8 9">
    <name type="scientific">Candidatus Gallilactobacillus intestinavium</name>
    <dbReference type="NCBI Taxonomy" id="2840838"/>
    <lineage>
        <taxon>Bacteria</taxon>
        <taxon>Bacillati</taxon>
        <taxon>Bacillota</taxon>
        <taxon>Bacilli</taxon>
        <taxon>Lactobacillales</taxon>
        <taxon>Lactobacillaceae</taxon>
        <taxon>Lactobacillaceae incertae sedis</taxon>
        <taxon>Candidatus Gallilactobacillus</taxon>
    </lineage>
</organism>
<evidence type="ECO:0000256" key="1">
    <source>
        <dbReference type="ARBA" id="ARBA00012506"/>
    </source>
</evidence>
<sequence>MNEIIEYKENIFPGTRDELISLVRSKLSTKRFEHVLRVEQTALDLSKQHQNVDLEKVSIAALVHDYAKERSNDDFINKIKEKHLDQDLLNWNNAIWHGVVGPEFIKDELRIYDEEVLDAVRYHTTGNAYMTTLAKLIYMADYLEPHRDFPGVEDARNLTYHDLDAGVIYQTWHTLKYLIEKKSLIYPATILTYNSWVAKH</sequence>
<name>A0A9D9E4E4_9LACO</name>
<evidence type="ECO:0000256" key="5">
    <source>
        <dbReference type="ARBA" id="ARBA00023004"/>
    </source>
</evidence>
<dbReference type="SMART" id="SM00471">
    <property type="entry name" value="HDc"/>
    <property type="match status" value="1"/>
</dbReference>
<evidence type="ECO:0000256" key="6">
    <source>
        <dbReference type="ARBA" id="ARBA00049417"/>
    </source>
</evidence>
<dbReference type="GO" id="GO:0000166">
    <property type="term" value="F:nucleotide binding"/>
    <property type="evidence" value="ECO:0007669"/>
    <property type="project" value="UniProtKB-KW"/>
</dbReference>
<keyword evidence="5" id="KW-0408">Iron</keyword>
<evidence type="ECO:0000256" key="3">
    <source>
        <dbReference type="ARBA" id="ARBA00022741"/>
    </source>
</evidence>
<dbReference type="PANTHER" id="PTHR35795:SF1">
    <property type="entry name" value="BIS(5'-NUCLEOSYL)-TETRAPHOSPHATASE, SYMMETRICAL"/>
    <property type="match status" value="1"/>
</dbReference>
<evidence type="ECO:0000256" key="2">
    <source>
        <dbReference type="ARBA" id="ARBA00022723"/>
    </source>
</evidence>
<dbReference type="InterPro" id="IPR003607">
    <property type="entry name" value="HD/PDEase_dom"/>
</dbReference>
<reference evidence="8" key="1">
    <citation type="submission" date="2020-10" db="EMBL/GenBank/DDBJ databases">
        <authorList>
            <person name="Gilroy R."/>
        </authorList>
    </citation>
    <scope>NUCLEOTIDE SEQUENCE</scope>
    <source>
        <strain evidence="8">C6-149</strain>
    </source>
</reference>
<dbReference type="InterPro" id="IPR006674">
    <property type="entry name" value="HD_domain"/>
</dbReference>
<dbReference type="EMBL" id="JADIMP010000013">
    <property type="protein sequence ID" value="MBO8440946.1"/>
    <property type="molecule type" value="Genomic_DNA"/>
</dbReference>
<dbReference type="AlphaFoldDB" id="A0A9D9E4E4"/>
<keyword evidence="2" id="KW-0479">Metal-binding</keyword>
<dbReference type="PANTHER" id="PTHR35795">
    <property type="entry name" value="SLR1885 PROTEIN"/>
    <property type="match status" value="1"/>
</dbReference>
<evidence type="ECO:0000313" key="8">
    <source>
        <dbReference type="EMBL" id="MBO8440946.1"/>
    </source>
</evidence>
<dbReference type="NCBIfam" id="TIGR00488">
    <property type="entry name" value="bis(5'-nucleosyl)-tetraphosphatase (symmetrical) YqeK"/>
    <property type="match status" value="1"/>
</dbReference>
<proteinExistence type="predicted"/>
<dbReference type="InterPro" id="IPR051094">
    <property type="entry name" value="Diverse_Catalytic_Enzymes"/>
</dbReference>
<dbReference type="Gene3D" id="1.10.3210.10">
    <property type="entry name" value="Hypothetical protein af1432"/>
    <property type="match status" value="1"/>
</dbReference>
<dbReference type="Pfam" id="PF01966">
    <property type="entry name" value="HD"/>
    <property type="match status" value="1"/>
</dbReference>
<gene>
    <name evidence="8" type="primary">yqeK</name>
    <name evidence="8" type="ORF">IAA89_00630</name>
</gene>
<dbReference type="Proteomes" id="UP000823614">
    <property type="component" value="Unassembled WGS sequence"/>
</dbReference>
<keyword evidence="3" id="KW-0547">Nucleotide-binding</keyword>
<feature type="domain" description="HD" evidence="7">
    <location>
        <begin position="31"/>
        <end position="146"/>
    </location>
</feature>
<dbReference type="CDD" id="cd00077">
    <property type="entry name" value="HDc"/>
    <property type="match status" value="1"/>
</dbReference>
<keyword evidence="4 8" id="KW-0378">Hydrolase</keyword>
<dbReference type="GO" id="GO:0046872">
    <property type="term" value="F:metal ion binding"/>
    <property type="evidence" value="ECO:0007669"/>
    <property type="project" value="UniProtKB-KW"/>
</dbReference>
<comment type="caution">
    <text evidence="8">The sequence shown here is derived from an EMBL/GenBank/DDBJ whole genome shotgun (WGS) entry which is preliminary data.</text>
</comment>
<accession>A0A9D9E4E4</accession>
<evidence type="ECO:0000313" key="9">
    <source>
        <dbReference type="Proteomes" id="UP000823614"/>
    </source>
</evidence>
<dbReference type="InterPro" id="IPR005249">
    <property type="entry name" value="YqeK"/>
</dbReference>
<comment type="catalytic activity">
    <reaction evidence="6">
        <text>P(1),P(4)-bis(5'-adenosyl) tetraphosphate + H2O = 2 ADP + 2 H(+)</text>
        <dbReference type="Rhea" id="RHEA:24252"/>
        <dbReference type="ChEBI" id="CHEBI:15377"/>
        <dbReference type="ChEBI" id="CHEBI:15378"/>
        <dbReference type="ChEBI" id="CHEBI:58141"/>
        <dbReference type="ChEBI" id="CHEBI:456216"/>
        <dbReference type="EC" id="3.6.1.41"/>
    </reaction>
</comment>
<reference evidence="8" key="2">
    <citation type="journal article" date="2021" name="PeerJ">
        <title>Extensive microbial diversity within the chicken gut microbiome revealed by metagenomics and culture.</title>
        <authorList>
            <person name="Gilroy R."/>
            <person name="Ravi A."/>
            <person name="Getino M."/>
            <person name="Pursley I."/>
            <person name="Horton D.L."/>
            <person name="Alikhan N.F."/>
            <person name="Baker D."/>
            <person name="Gharbi K."/>
            <person name="Hall N."/>
            <person name="Watson M."/>
            <person name="Adriaenssens E.M."/>
            <person name="Foster-Nyarko E."/>
            <person name="Jarju S."/>
            <person name="Secka A."/>
            <person name="Antonio M."/>
            <person name="Oren A."/>
            <person name="Chaudhuri R.R."/>
            <person name="La Ragione R."/>
            <person name="Hildebrand F."/>
            <person name="Pallen M.J."/>
        </authorList>
    </citation>
    <scope>NUCLEOTIDE SEQUENCE</scope>
    <source>
        <strain evidence="8">C6-149</strain>
    </source>
</reference>
<dbReference type="SUPFAM" id="SSF109604">
    <property type="entry name" value="HD-domain/PDEase-like"/>
    <property type="match status" value="1"/>
</dbReference>